<dbReference type="InterPro" id="IPR011035">
    <property type="entry name" value="Ribosomal_bL25/Gln-tRNA_synth"/>
</dbReference>
<dbReference type="EC" id="6.1.1.18" evidence="2 10"/>
<evidence type="ECO:0000256" key="12">
    <source>
        <dbReference type="SAM" id="MobiDB-lite"/>
    </source>
</evidence>
<evidence type="ECO:0000256" key="9">
    <source>
        <dbReference type="ARBA" id="ARBA00048270"/>
    </source>
</evidence>
<keyword evidence="4 11" id="KW-0436">Ligase</keyword>
<dbReference type="InterPro" id="IPR001412">
    <property type="entry name" value="aa-tRNA-synth_I_CS"/>
</dbReference>
<evidence type="ECO:0000256" key="2">
    <source>
        <dbReference type="ARBA" id="ARBA00012836"/>
    </source>
</evidence>
<evidence type="ECO:0000313" key="17">
    <source>
        <dbReference type="Proteomes" id="UP000271868"/>
    </source>
</evidence>
<evidence type="ECO:0000256" key="8">
    <source>
        <dbReference type="ARBA" id="ARBA00023146"/>
    </source>
</evidence>
<dbReference type="InterPro" id="IPR049437">
    <property type="entry name" value="tRNA-synt_1c_C2"/>
</dbReference>
<dbReference type="Pfam" id="PF03950">
    <property type="entry name" value="tRNA-synt_1c_C"/>
    <property type="match status" value="1"/>
</dbReference>
<dbReference type="InterPro" id="IPR004514">
    <property type="entry name" value="Gln-tRNA-synth"/>
</dbReference>
<dbReference type="PANTHER" id="PTHR43097:SF5">
    <property type="entry name" value="GLUTAMATE--TRNA LIGASE"/>
    <property type="match status" value="1"/>
</dbReference>
<keyword evidence="8 11" id="KW-0030">Aminoacyl-tRNA synthetase</keyword>
<evidence type="ECO:0000256" key="4">
    <source>
        <dbReference type="ARBA" id="ARBA00022598"/>
    </source>
</evidence>
<gene>
    <name evidence="16" type="ORF">EDC60_3088</name>
</gene>
<dbReference type="GO" id="GO:0005524">
    <property type="term" value="F:ATP binding"/>
    <property type="evidence" value="ECO:0007669"/>
    <property type="project" value="UniProtKB-KW"/>
</dbReference>
<evidence type="ECO:0000259" key="15">
    <source>
        <dbReference type="Pfam" id="PF20974"/>
    </source>
</evidence>
<keyword evidence="17" id="KW-1185">Reference proteome</keyword>
<feature type="domain" description="Glutamyl/glutaminyl-tRNA synthetase class Ib anti-codon binding" evidence="14">
    <location>
        <begin position="394"/>
        <end position="504"/>
    </location>
</feature>
<dbReference type="RefSeq" id="WP_302078854.1">
    <property type="nucleotide sequence ID" value="NZ_RJVL01000008.1"/>
</dbReference>
<dbReference type="Pfam" id="PF20974">
    <property type="entry name" value="tRNA-synt_1c_C2"/>
    <property type="match status" value="1"/>
</dbReference>
<comment type="catalytic activity">
    <reaction evidence="9">
        <text>tRNA(Gln) + L-glutamine + ATP = L-glutaminyl-tRNA(Gln) + AMP + diphosphate</text>
        <dbReference type="Rhea" id="RHEA:20121"/>
        <dbReference type="Rhea" id="RHEA-COMP:9662"/>
        <dbReference type="Rhea" id="RHEA-COMP:9681"/>
        <dbReference type="ChEBI" id="CHEBI:30616"/>
        <dbReference type="ChEBI" id="CHEBI:33019"/>
        <dbReference type="ChEBI" id="CHEBI:58359"/>
        <dbReference type="ChEBI" id="CHEBI:78442"/>
        <dbReference type="ChEBI" id="CHEBI:78521"/>
        <dbReference type="ChEBI" id="CHEBI:456215"/>
        <dbReference type="EC" id="6.1.1.18"/>
    </reaction>
</comment>
<protein>
    <recommendedName>
        <fullName evidence="2 10">Glutamine--tRNA ligase</fullName>
        <ecNumber evidence="2 10">6.1.1.18</ecNumber>
    </recommendedName>
</protein>
<dbReference type="InterPro" id="IPR020056">
    <property type="entry name" value="Rbsml_bL25/Gln-tRNA_synth_N"/>
</dbReference>
<name>A0AAX1WR23_9BURK</name>
<feature type="domain" description="tRNA synthetases class I (E and Q) anti-codon binding" evidence="15">
    <location>
        <begin position="524"/>
        <end position="596"/>
    </location>
</feature>
<evidence type="ECO:0000256" key="11">
    <source>
        <dbReference type="RuleBase" id="RU363037"/>
    </source>
</evidence>
<organism evidence="16 17">
    <name type="scientific">Diaphorobacter nitroreducens</name>
    <dbReference type="NCBI Taxonomy" id="164759"/>
    <lineage>
        <taxon>Bacteria</taxon>
        <taxon>Pseudomonadati</taxon>
        <taxon>Pseudomonadota</taxon>
        <taxon>Betaproteobacteria</taxon>
        <taxon>Burkholderiales</taxon>
        <taxon>Comamonadaceae</taxon>
        <taxon>Diaphorobacter</taxon>
    </lineage>
</organism>
<dbReference type="Gene3D" id="3.40.50.620">
    <property type="entry name" value="HUPs"/>
    <property type="match status" value="1"/>
</dbReference>
<dbReference type="InterPro" id="IPR050132">
    <property type="entry name" value="Gln/Glu-tRNA_Ligase"/>
</dbReference>
<dbReference type="InterPro" id="IPR014729">
    <property type="entry name" value="Rossmann-like_a/b/a_fold"/>
</dbReference>
<evidence type="ECO:0000256" key="5">
    <source>
        <dbReference type="ARBA" id="ARBA00022741"/>
    </source>
</evidence>
<feature type="region of interest" description="Disordered" evidence="12">
    <location>
        <begin position="45"/>
        <end position="68"/>
    </location>
</feature>
<dbReference type="GO" id="GO:0006425">
    <property type="term" value="P:glutaminyl-tRNA aminoacylation"/>
    <property type="evidence" value="ECO:0007669"/>
    <property type="project" value="UniProtKB-UniRule"/>
</dbReference>
<keyword evidence="6 11" id="KW-0067">ATP-binding</keyword>
<dbReference type="Proteomes" id="UP000271868">
    <property type="component" value="Unassembled WGS sequence"/>
</dbReference>
<evidence type="ECO:0000256" key="10">
    <source>
        <dbReference type="NCBIfam" id="TIGR00440"/>
    </source>
</evidence>
<dbReference type="SUPFAM" id="SSF52374">
    <property type="entry name" value="Nucleotidylyl transferase"/>
    <property type="match status" value="1"/>
</dbReference>
<dbReference type="InterPro" id="IPR020059">
    <property type="entry name" value="Glu/Gln-tRNA-synth_Ib_codon-bd"/>
</dbReference>
<sequence>MPPPSLSSSISPRYQAPAEIEGQALRTSNFLRQIIEKDLETGTYAQRQWGGGPGDASFHSAGQPDPAKIRTRFPPEPNGYLHVGHAKSICLNFGLARDYGGVCHMRFDDTNPEKEEKEYVDSILDAVQWLGFNWESSFNGKQESHLYYASNYFDFMYRAAEYLITAGHAYVDEQTAEEMRVNRGDFGKPGVDSPFRTRTPDENLARFREMRDGKLADGAAVLRARIDMASPNINMRDPAIYRIRRATHHNTGDAWCIYPMYTFAHPIEDALEQITHSIATLEFEDQRPFYDWLMERLIEGGLLKAPPPRQYEFARLNLTYVITSKRKLAQLVNEKKVSGWDDPRMPTIVGLRRRGYTPEAIQLFAERIGVTKSDSWIDYSTLDGCLREDLENKAHRGMAVLDPVKLVLTNWAEVFGSDGYTEDCTQPALPHSAIAEGQTPPPDRVFKIGKDVWIEREDFEEVPPKGYKRLFPGNVVRLKGGYVIECSGCAKDADGKVTEVHAKVIAGTKSGTPGADSVKAKAAITWVGAADGVSAEVRLYDRLFTDPQPDAGGKNFLDALNPDSLKVVTAVVEPSLAAAKPDQKFQFERHGYFVADRADHGVGGKVVFNRVTGLKDGRS</sequence>
<dbReference type="GO" id="GO:0005829">
    <property type="term" value="C:cytosol"/>
    <property type="evidence" value="ECO:0007669"/>
    <property type="project" value="TreeGrafter"/>
</dbReference>
<comment type="caution">
    <text evidence="16">The sequence shown here is derived from an EMBL/GenBank/DDBJ whole genome shotgun (WGS) entry which is preliminary data.</text>
</comment>
<comment type="similarity">
    <text evidence="1 11">Belongs to the class-I aminoacyl-tRNA synthetase family.</text>
</comment>
<dbReference type="PANTHER" id="PTHR43097">
    <property type="entry name" value="GLUTAMINE-TRNA LIGASE"/>
    <property type="match status" value="1"/>
</dbReference>
<reference evidence="16 17" key="1">
    <citation type="submission" date="2018-11" db="EMBL/GenBank/DDBJ databases">
        <title>Genomic Encyclopedia of Type Strains, Phase IV (KMG-IV): sequencing the most valuable type-strain genomes for metagenomic binning, comparative biology and taxonomic classification.</title>
        <authorList>
            <person name="Goeker M."/>
        </authorList>
    </citation>
    <scope>NUCLEOTIDE SEQUENCE [LARGE SCALE GENOMIC DNA]</scope>
    <source>
        <strain evidence="16 17">DSM 15985</strain>
    </source>
</reference>
<dbReference type="Gene3D" id="2.40.240.10">
    <property type="entry name" value="Ribosomal Protein L25, Chain P"/>
    <property type="match status" value="2"/>
</dbReference>
<dbReference type="NCBIfam" id="NF011291">
    <property type="entry name" value="PRK14703.1"/>
    <property type="match status" value="1"/>
</dbReference>
<evidence type="ECO:0000256" key="7">
    <source>
        <dbReference type="ARBA" id="ARBA00022917"/>
    </source>
</evidence>
<keyword evidence="3" id="KW-0963">Cytoplasm</keyword>
<dbReference type="InterPro" id="IPR000924">
    <property type="entry name" value="Glu/Gln-tRNA-synth"/>
</dbReference>
<evidence type="ECO:0000259" key="14">
    <source>
        <dbReference type="Pfam" id="PF03950"/>
    </source>
</evidence>
<dbReference type="PRINTS" id="PR00987">
    <property type="entry name" value="TRNASYNTHGLU"/>
</dbReference>
<dbReference type="EMBL" id="RJVL01000008">
    <property type="protein sequence ID" value="ROR39598.1"/>
    <property type="molecule type" value="Genomic_DNA"/>
</dbReference>
<dbReference type="InterPro" id="IPR020058">
    <property type="entry name" value="Glu/Gln-tRNA-synth_Ib_cat-dom"/>
</dbReference>
<evidence type="ECO:0000256" key="6">
    <source>
        <dbReference type="ARBA" id="ARBA00022840"/>
    </source>
</evidence>
<evidence type="ECO:0000256" key="3">
    <source>
        <dbReference type="ARBA" id="ARBA00022490"/>
    </source>
</evidence>
<dbReference type="Pfam" id="PF00749">
    <property type="entry name" value="tRNA-synt_1c"/>
    <property type="match status" value="1"/>
</dbReference>
<dbReference type="GO" id="GO:0004819">
    <property type="term" value="F:glutamine-tRNA ligase activity"/>
    <property type="evidence" value="ECO:0007669"/>
    <property type="project" value="UniProtKB-UniRule"/>
</dbReference>
<keyword evidence="7 11" id="KW-0648">Protein biosynthesis</keyword>
<dbReference type="NCBIfam" id="TIGR00440">
    <property type="entry name" value="glnS"/>
    <property type="match status" value="1"/>
</dbReference>
<proteinExistence type="inferred from homology"/>
<accession>A0AAX1WR23</accession>
<feature type="domain" description="Glutamyl/glutaminyl-tRNA synthetase class Ib catalytic" evidence="13">
    <location>
        <begin position="68"/>
        <end position="390"/>
    </location>
</feature>
<dbReference type="PROSITE" id="PS00178">
    <property type="entry name" value="AA_TRNA_LIGASE_I"/>
    <property type="match status" value="1"/>
</dbReference>
<evidence type="ECO:0000256" key="1">
    <source>
        <dbReference type="ARBA" id="ARBA00005594"/>
    </source>
</evidence>
<dbReference type="SUPFAM" id="SSF50715">
    <property type="entry name" value="Ribosomal protein L25-like"/>
    <property type="match status" value="1"/>
</dbReference>
<dbReference type="FunFam" id="3.40.50.620:FF:000037">
    <property type="entry name" value="Glutamine--tRNA ligase cytoplasmic"/>
    <property type="match status" value="1"/>
</dbReference>
<dbReference type="AlphaFoldDB" id="A0AAX1WR23"/>
<keyword evidence="5 11" id="KW-0547">Nucleotide-binding</keyword>
<evidence type="ECO:0000259" key="13">
    <source>
        <dbReference type="Pfam" id="PF00749"/>
    </source>
</evidence>
<evidence type="ECO:0000313" key="16">
    <source>
        <dbReference type="EMBL" id="ROR39598.1"/>
    </source>
</evidence>